<accession>A0ABT1S373</accession>
<comment type="caution">
    <text evidence="1">The sequence shown here is derived from an EMBL/GenBank/DDBJ whole genome shotgun (WGS) entry which is preliminary data.</text>
</comment>
<dbReference type="EMBL" id="JANFZH010000047">
    <property type="protein sequence ID" value="MCQ4841397.1"/>
    <property type="molecule type" value="Genomic_DNA"/>
</dbReference>
<dbReference type="RefSeq" id="WP_256192320.1">
    <property type="nucleotide sequence ID" value="NZ_CAJKKG010000020.1"/>
</dbReference>
<dbReference type="Proteomes" id="UP001524473">
    <property type="component" value="Unassembled WGS sequence"/>
</dbReference>
<proteinExistence type="predicted"/>
<protein>
    <submittedName>
        <fullName evidence="1">Uncharacterized protein</fullName>
    </submittedName>
</protein>
<sequence>MTSTEKAARYCQQSEALFERWKQKEPCGGINHREQIFVRDGVVCPDIWFSQQIRPLYLLKEAYSDPGDPDWSLVSYLLAEESVGKHTTWKRISEWTQGLFHTTATSVFPYSKVEKGTKRGDPIYHQIAVMNVRKSGGKKNSKMNAIRHYAETDQKELLEQITLIDPTMIVCGYTISCLNIILGKTVKDYARPETFSADLFFLSELNGHPLIALDYWHPSNQFPDMMNYYGLMGSYQQALQAAQ</sequence>
<keyword evidence="2" id="KW-1185">Reference proteome</keyword>
<evidence type="ECO:0000313" key="2">
    <source>
        <dbReference type="Proteomes" id="UP001524473"/>
    </source>
</evidence>
<name>A0ABT1S373_9FIRM</name>
<organism evidence="1 2">
    <name type="scientific">Neglectibacter timonensis</name>
    <dbReference type="NCBI Taxonomy" id="1776382"/>
    <lineage>
        <taxon>Bacteria</taxon>
        <taxon>Bacillati</taxon>
        <taxon>Bacillota</taxon>
        <taxon>Clostridia</taxon>
        <taxon>Eubacteriales</taxon>
        <taxon>Oscillospiraceae</taxon>
        <taxon>Neglectibacter</taxon>
    </lineage>
</organism>
<gene>
    <name evidence="1" type="ORF">NE695_15910</name>
</gene>
<reference evidence="1 2" key="1">
    <citation type="submission" date="2022-06" db="EMBL/GenBank/DDBJ databases">
        <title>Isolation of gut microbiota from human fecal samples.</title>
        <authorList>
            <person name="Pamer E.G."/>
            <person name="Barat B."/>
            <person name="Waligurski E."/>
            <person name="Medina S."/>
            <person name="Paddock L."/>
            <person name="Mostad J."/>
        </authorList>
    </citation>
    <scope>NUCLEOTIDE SEQUENCE [LARGE SCALE GENOMIC DNA]</scope>
    <source>
        <strain evidence="1 2">DFI.9.73</strain>
    </source>
</reference>
<evidence type="ECO:0000313" key="1">
    <source>
        <dbReference type="EMBL" id="MCQ4841397.1"/>
    </source>
</evidence>